<reference evidence="3" key="1">
    <citation type="journal article" date="2020" name="Stud. Mycol.">
        <title>101 Dothideomycetes genomes: a test case for predicting lifestyles and emergence of pathogens.</title>
        <authorList>
            <person name="Haridas S."/>
            <person name="Albert R."/>
            <person name="Binder M."/>
            <person name="Bloem J."/>
            <person name="Labutti K."/>
            <person name="Salamov A."/>
            <person name="Andreopoulos B."/>
            <person name="Baker S."/>
            <person name="Barry K."/>
            <person name="Bills G."/>
            <person name="Bluhm B."/>
            <person name="Cannon C."/>
            <person name="Castanera R."/>
            <person name="Culley D."/>
            <person name="Daum C."/>
            <person name="Ezra D."/>
            <person name="Gonzalez J."/>
            <person name="Henrissat B."/>
            <person name="Kuo A."/>
            <person name="Liang C."/>
            <person name="Lipzen A."/>
            <person name="Lutzoni F."/>
            <person name="Magnuson J."/>
            <person name="Mondo S."/>
            <person name="Nolan M."/>
            <person name="Ohm R."/>
            <person name="Pangilinan J."/>
            <person name="Park H.-J."/>
            <person name="Ramirez L."/>
            <person name="Alfaro M."/>
            <person name="Sun H."/>
            <person name="Tritt A."/>
            <person name="Yoshinaga Y."/>
            <person name="Zwiers L.-H."/>
            <person name="Turgeon B."/>
            <person name="Goodwin S."/>
            <person name="Spatafora J."/>
            <person name="Crous P."/>
            <person name="Grigoriev I."/>
        </authorList>
    </citation>
    <scope>NUCLEOTIDE SEQUENCE</scope>
    <source>
        <strain evidence="3">CBS 690.94</strain>
    </source>
</reference>
<evidence type="ECO:0000313" key="3">
    <source>
        <dbReference type="EMBL" id="KAF2444656.1"/>
    </source>
</evidence>
<evidence type="ECO:0000313" key="4">
    <source>
        <dbReference type="Proteomes" id="UP000799764"/>
    </source>
</evidence>
<evidence type="ECO:0000256" key="2">
    <source>
        <dbReference type="SAM" id="MobiDB-lite"/>
    </source>
</evidence>
<sequence length="189" mass="20972">MAADTATNTISTLNETISTLESKIEELQAAVTELEHNLATEKSKADAAARASDNMTRRLRDAEATPEAHRLKAEAAFKTGTELQVVVTELETQASKANDKFSKLRAEAHDKILKLRNHIKSSELDAAHQKAKTQERDSSEKFSKLRDEANDKLSKLRDDIKSIREEAKAQASSLEAEKSTLSTRIDRLL</sequence>
<proteinExistence type="predicted"/>
<feature type="region of interest" description="Disordered" evidence="2">
    <location>
        <begin position="167"/>
        <end position="189"/>
    </location>
</feature>
<comment type="caution">
    <text evidence="3">The sequence shown here is derived from an EMBL/GenBank/DDBJ whole genome shotgun (WGS) entry which is preliminary data.</text>
</comment>
<organism evidence="3 4">
    <name type="scientific">Karstenula rhodostoma CBS 690.94</name>
    <dbReference type="NCBI Taxonomy" id="1392251"/>
    <lineage>
        <taxon>Eukaryota</taxon>
        <taxon>Fungi</taxon>
        <taxon>Dikarya</taxon>
        <taxon>Ascomycota</taxon>
        <taxon>Pezizomycotina</taxon>
        <taxon>Dothideomycetes</taxon>
        <taxon>Pleosporomycetidae</taxon>
        <taxon>Pleosporales</taxon>
        <taxon>Massarineae</taxon>
        <taxon>Didymosphaeriaceae</taxon>
        <taxon>Karstenula</taxon>
    </lineage>
</organism>
<keyword evidence="4" id="KW-1185">Reference proteome</keyword>
<dbReference type="Proteomes" id="UP000799764">
    <property type="component" value="Unassembled WGS sequence"/>
</dbReference>
<accession>A0A9P4PKS0</accession>
<protein>
    <submittedName>
        <fullName evidence="3">Uncharacterized protein</fullName>
    </submittedName>
</protein>
<dbReference type="AlphaFoldDB" id="A0A9P4PKS0"/>
<evidence type="ECO:0000256" key="1">
    <source>
        <dbReference type="SAM" id="Coils"/>
    </source>
</evidence>
<gene>
    <name evidence="3" type="ORF">P171DRAFT_484753</name>
</gene>
<feature type="region of interest" description="Disordered" evidence="2">
    <location>
        <begin position="123"/>
        <end position="148"/>
    </location>
</feature>
<keyword evidence="1" id="KW-0175">Coiled coil</keyword>
<name>A0A9P4PKS0_9PLEO</name>
<feature type="coiled-coil region" evidence="1">
    <location>
        <begin position="3"/>
        <end position="107"/>
    </location>
</feature>
<dbReference type="EMBL" id="MU001500">
    <property type="protein sequence ID" value="KAF2444656.1"/>
    <property type="molecule type" value="Genomic_DNA"/>
</dbReference>